<name>A0ABD1DX09_CULPP</name>
<keyword evidence="3" id="KW-1185">Reference proteome</keyword>
<evidence type="ECO:0000313" key="2">
    <source>
        <dbReference type="EMBL" id="KAL1404253.1"/>
    </source>
</evidence>
<evidence type="ECO:0000313" key="3">
    <source>
        <dbReference type="Proteomes" id="UP001562425"/>
    </source>
</evidence>
<dbReference type="AlphaFoldDB" id="A0ABD1DX09"/>
<dbReference type="EMBL" id="JBEHCU010000631">
    <property type="protein sequence ID" value="KAL1404253.1"/>
    <property type="molecule type" value="Genomic_DNA"/>
</dbReference>
<gene>
    <name evidence="2" type="ORF">pipiens_020469</name>
</gene>
<accession>A0ABD1DX09</accession>
<reference evidence="2 3" key="1">
    <citation type="submission" date="2024-05" db="EMBL/GenBank/DDBJ databases">
        <title>Culex pipiens pipiens assembly and annotation.</title>
        <authorList>
            <person name="Alout H."/>
            <person name="Durand T."/>
        </authorList>
    </citation>
    <scope>NUCLEOTIDE SEQUENCE [LARGE SCALE GENOMIC DNA]</scope>
    <source>
        <strain evidence="2">HA-2024</strain>
        <tissue evidence="2">Whole body</tissue>
    </source>
</reference>
<proteinExistence type="predicted"/>
<protein>
    <submittedName>
        <fullName evidence="2">Uncharacterized protein</fullName>
    </submittedName>
</protein>
<feature type="compositionally biased region" description="Polar residues" evidence="1">
    <location>
        <begin position="1"/>
        <end position="10"/>
    </location>
</feature>
<feature type="non-terminal residue" evidence="2">
    <location>
        <position position="21"/>
    </location>
</feature>
<comment type="caution">
    <text evidence="2">The sequence shown here is derived from an EMBL/GenBank/DDBJ whole genome shotgun (WGS) entry which is preliminary data.</text>
</comment>
<evidence type="ECO:0000256" key="1">
    <source>
        <dbReference type="SAM" id="MobiDB-lite"/>
    </source>
</evidence>
<feature type="region of interest" description="Disordered" evidence="1">
    <location>
        <begin position="1"/>
        <end position="21"/>
    </location>
</feature>
<dbReference type="Proteomes" id="UP001562425">
    <property type="component" value="Unassembled WGS sequence"/>
</dbReference>
<sequence>MNESINSNFENGDGEMLRIIP</sequence>
<organism evidence="2 3">
    <name type="scientific">Culex pipiens pipiens</name>
    <name type="common">Northern house mosquito</name>
    <dbReference type="NCBI Taxonomy" id="38569"/>
    <lineage>
        <taxon>Eukaryota</taxon>
        <taxon>Metazoa</taxon>
        <taxon>Ecdysozoa</taxon>
        <taxon>Arthropoda</taxon>
        <taxon>Hexapoda</taxon>
        <taxon>Insecta</taxon>
        <taxon>Pterygota</taxon>
        <taxon>Neoptera</taxon>
        <taxon>Endopterygota</taxon>
        <taxon>Diptera</taxon>
        <taxon>Nematocera</taxon>
        <taxon>Culicoidea</taxon>
        <taxon>Culicidae</taxon>
        <taxon>Culicinae</taxon>
        <taxon>Culicini</taxon>
        <taxon>Culex</taxon>
        <taxon>Culex</taxon>
    </lineage>
</organism>